<dbReference type="InterPro" id="IPR036390">
    <property type="entry name" value="WH_DNA-bd_sf"/>
</dbReference>
<organism evidence="2 3">
    <name type="scientific">Nocardia halotolerans</name>
    <dbReference type="NCBI Taxonomy" id="1755878"/>
    <lineage>
        <taxon>Bacteria</taxon>
        <taxon>Bacillati</taxon>
        <taxon>Actinomycetota</taxon>
        <taxon>Actinomycetes</taxon>
        <taxon>Mycobacteriales</taxon>
        <taxon>Nocardiaceae</taxon>
        <taxon>Nocardia</taxon>
    </lineage>
</organism>
<comment type="caution">
    <text evidence="2">The sequence shown here is derived from an EMBL/GenBank/DDBJ whole genome shotgun (WGS) entry which is preliminary data.</text>
</comment>
<sequence length="76" mass="8106">MIDAETRSLTALTVEVLDFLKPAGSHTPAELATKLGAPVAQVREALATLARSGCVSQHLDGGWDVVPVLRRNRAEQ</sequence>
<dbReference type="Gene3D" id="1.10.10.10">
    <property type="entry name" value="Winged helix-like DNA-binding domain superfamily/Winged helix DNA-binding domain"/>
    <property type="match status" value="1"/>
</dbReference>
<proteinExistence type="predicted"/>
<dbReference type="InterPro" id="IPR036388">
    <property type="entry name" value="WH-like_DNA-bd_sf"/>
</dbReference>
<dbReference type="RefSeq" id="WP_378555923.1">
    <property type="nucleotide sequence ID" value="NZ_JBHSDL010000005.1"/>
</dbReference>
<protein>
    <submittedName>
        <fullName evidence="2">Helix-turn-helix domain-containing protein</fullName>
    </submittedName>
</protein>
<dbReference type="SUPFAM" id="SSF46785">
    <property type="entry name" value="Winged helix' DNA-binding domain"/>
    <property type="match status" value="1"/>
</dbReference>
<evidence type="ECO:0000313" key="3">
    <source>
        <dbReference type="Proteomes" id="UP001595844"/>
    </source>
</evidence>
<reference evidence="3" key="1">
    <citation type="journal article" date="2019" name="Int. J. Syst. Evol. Microbiol.">
        <title>The Global Catalogue of Microorganisms (GCM) 10K type strain sequencing project: providing services to taxonomists for standard genome sequencing and annotation.</title>
        <authorList>
            <consortium name="The Broad Institute Genomics Platform"/>
            <consortium name="The Broad Institute Genome Sequencing Center for Infectious Disease"/>
            <person name="Wu L."/>
            <person name="Ma J."/>
        </authorList>
    </citation>
    <scope>NUCLEOTIDE SEQUENCE [LARGE SCALE GENOMIC DNA]</scope>
    <source>
        <strain evidence="3">IBRC-M 10490</strain>
    </source>
</reference>
<accession>A0ABV8VBJ3</accession>
<evidence type="ECO:0000313" key="2">
    <source>
        <dbReference type="EMBL" id="MFC4373296.1"/>
    </source>
</evidence>
<dbReference type="Pfam" id="PF09339">
    <property type="entry name" value="HTH_IclR"/>
    <property type="match status" value="1"/>
</dbReference>
<feature type="domain" description="HTH iclR-type" evidence="1">
    <location>
        <begin position="14"/>
        <end position="57"/>
    </location>
</feature>
<dbReference type="Proteomes" id="UP001595844">
    <property type="component" value="Unassembled WGS sequence"/>
</dbReference>
<keyword evidence="3" id="KW-1185">Reference proteome</keyword>
<name>A0ABV8VBJ3_9NOCA</name>
<evidence type="ECO:0000259" key="1">
    <source>
        <dbReference type="Pfam" id="PF09339"/>
    </source>
</evidence>
<dbReference type="EMBL" id="JBHSDL010000005">
    <property type="protein sequence ID" value="MFC4373296.1"/>
    <property type="molecule type" value="Genomic_DNA"/>
</dbReference>
<gene>
    <name evidence="2" type="ORF">ACFO5K_04205</name>
</gene>
<dbReference type="InterPro" id="IPR005471">
    <property type="entry name" value="Tscrpt_reg_IclR_N"/>
</dbReference>